<feature type="compositionally biased region" description="Polar residues" evidence="1">
    <location>
        <begin position="21"/>
        <end position="34"/>
    </location>
</feature>
<sequence>MDNQQSTKMPKPFDTDPDLNAASTVTNTNPQQFILQEEDGFKPEDDYRQ</sequence>
<evidence type="ECO:0000256" key="1">
    <source>
        <dbReference type="SAM" id="MobiDB-lite"/>
    </source>
</evidence>
<accession>A0A8S3BPK3</accession>
<dbReference type="EMBL" id="CAJOBJ010106223">
    <property type="protein sequence ID" value="CAF4610378.1"/>
    <property type="molecule type" value="Genomic_DNA"/>
</dbReference>
<reference evidence="3" key="1">
    <citation type="submission" date="2021-02" db="EMBL/GenBank/DDBJ databases">
        <authorList>
            <person name="Nowell W R."/>
        </authorList>
    </citation>
    <scope>NUCLEOTIDE SEQUENCE</scope>
</reference>
<evidence type="ECO:0000313" key="3">
    <source>
        <dbReference type="EMBL" id="CAF4824116.1"/>
    </source>
</evidence>
<dbReference type="AlphaFoldDB" id="A0A8S3BPK3"/>
<feature type="region of interest" description="Disordered" evidence="1">
    <location>
        <begin position="1"/>
        <end position="49"/>
    </location>
</feature>
<organism evidence="3 4">
    <name type="scientific">Rotaria magnacalcarata</name>
    <dbReference type="NCBI Taxonomy" id="392030"/>
    <lineage>
        <taxon>Eukaryota</taxon>
        <taxon>Metazoa</taxon>
        <taxon>Spiralia</taxon>
        <taxon>Gnathifera</taxon>
        <taxon>Rotifera</taxon>
        <taxon>Eurotatoria</taxon>
        <taxon>Bdelloidea</taxon>
        <taxon>Philodinida</taxon>
        <taxon>Philodinidae</taxon>
        <taxon>Rotaria</taxon>
    </lineage>
</organism>
<evidence type="ECO:0000313" key="2">
    <source>
        <dbReference type="EMBL" id="CAF4610378.1"/>
    </source>
</evidence>
<proteinExistence type="predicted"/>
<dbReference type="EMBL" id="CAJOBH010145405">
    <property type="protein sequence ID" value="CAF4824116.1"/>
    <property type="molecule type" value="Genomic_DNA"/>
</dbReference>
<protein>
    <submittedName>
        <fullName evidence="3">Uncharacterized protein</fullName>
    </submittedName>
</protein>
<dbReference type="Proteomes" id="UP000681967">
    <property type="component" value="Unassembled WGS sequence"/>
</dbReference>
<feature type="non-terminal residue" evidence="3">
    <location>
        <position position="49"/>
    </location>
</feature>
<evidence type="ECO:0000313" key="4">
    <source>
        <dbReference type="Proteomes" id="UP000681967"/>
    </source>
</evidence>
<dbReference type="Proteomes" id="UP000681720">
    <property type="component" value="Unassembled WGS sequence"/>
</dbReference>
<feature type="compositionally biased region" description="Basic and acidic residues" evidence="1">
    <location>
        <begin position="39"/>
        <end position="49"/>
    </location>
</feature>
<name>A0A8S3BPK3_9BILA</name>
<comment type="caution">
    <text evidence="3">The sequence shown here is derived from an EMBL/GenBank/DDBJ whole genome shotgun (WGS) entry which is preliminary data.</text>
</comment>
<gene>
    <name evidence="3" type="ORF">BYL167_LOCUS49121</name>
    <name evidence="2" type="ORF">GIL414_LOCUS39325</name>
</gene>